<reference evidence="1" key="3">
    <citation type="submission" date="2019-09" db="EMBL/GenBank/DDBJ databases">
        <authorList>
            <person name="Zhang D.-C."/>
        </authorList>
    </citation>
    <scope>NUCLEOTIDE SEQUENCE</scope>
    <source>
        <strain evidence="1">RU-4-M-4</strain>
    </source>
</reference>
<accession>A0A5M7B8H6</accession>
<proteinExistence type="predicted"/>
<gene>
    <name evidence="1" type="ORF">F2B50_10260</name>
    <name evidence="2" type="ORF">FPF71_10260</name>
</gene>
<sequence>MFSQDASEINEIFKKIELLIEHDRRIIDKKVHITIYNRPKPKSSEIFVRTLDADDDFKHWVRIAPDYTIKISKSECKNIEEQILSMDFNTFIKLNNSIGMHGYKCQLTYGDMMSSISLNAWKPTSKTEERQLHAYLKVCNMILEKAEMGVLE</sequence>
<dbReference type="Proteomes" id="UP000322315">
    <property type="component" value="Unassembled WGS sequence"/>
</dbReference>
<evidence type="ECO:0000313" key="1">
    <source>
        <dbReference type="EMBL" id="KAA5824547.1"/>
    </source>
</evidence>
<organism evidence="1 4">
    <name type="scientific">Algibacter amylolyticus</name>
    <dbReference type="NCBI Taxonomy" id="1608400"/>
    <lineage>
        <taxon>Bacteria</taxon>
        <taxon>Pseudomonadati</taxon>
        <taxon>Bacteroidota</taxon>
        <taxon>Flavobacteriia</taxon>
        <taxon>Flavobacteriales</taxon>
        <taxon>Flavobacteriaceae</taxon>
        <taxon>Algibacter</taxon>
    </lineage>
</organism>
<reference evidence="1 4" key="1">
    <citation type="journal article" date="2015" name="Int. J. Syst. Evol. Microbiol.">
        <title>Algibacter amylolyticus sp. nov., isolated from intertidal sediment.</title>
        <authorList>
            <person name="Zhang D.C."/>
            <person name="Wu J."/>
            <person name="Neuner K."/>
            <person name="Yao J."/>
            <person name="Margesin R."/>
        </authorList>
    </citation>
    <scope>NUCLEOTIDE SEQUENCE [LARGE SCALE GENOMIC DNA]</scope>
    <source>
        <strain evidence="1 4">RU-4-M-4</strain>
    </source>
</reference>
<dbReference type="EMBL" id="VWRS01000006">
    <property type="protein sequence ID" value="KAA5824547.1"/>
    <property type="molecule type" value="Genomic_DNA"/>
</dbReference>
<dbReference type="EMBL" id="VMBF01000006">
    <property type="protein sequence ID" value="TSJ75320.1"/>
    <property type="molecule type" value="Genomic_DNA"/>
</dbReference>
<reference evidence="2 3" key="2">
    <citation type="submission" date="2019-07" db="EMBL/GenBank/DDBJ databases">
        <title>Algibacter marinivivus sp. nov., isolated from the surface of a marine red alga.</title>
        <authorList>
            <person name="Zhong X."/>
            <person name="Xu W."/>
            <person name="Zhang Y."/>
            <person name="Zhang Q."/>
            <person name="Du Z."/>
        </authorList>
    </citation>
    <scope>NUCLEOTIDE SEQUENCE [LARGE SCALE GENOMIC DNA]</scope>
    <source>
        <strain evidence="2 3">RU-4-M-4</strain>
    </source>
</reference>
<protein>
    <submittedName>
        <fullName evidence="1">Uncharacterized protein</fullName>
    </submittedName>
</protein>
<evidence type="ECO:0000313" key="3">
    <source>
        <dbReference type="Proteomes" id="UP000315145"/>
    </source>
</evidence>
<evidence type="ECO:0000313" key="4">
    <source>
        <dbReference type="Proteomes" id="UP000322315"/>
    </source>
</evidence>
<dbReference type="Proteomes" id="UP000315145">
    <property type="component" value="Unassembled WGS sequence"/>
</dbReference>
<name>A0A5M7B8H6_9FLAO</name>
<keyword evidence="3" id="KW-1185">Reference proteome</keyword>
<evidence type="ECO:0000313" key="2">
    <source>
        <dbReference type="EMBL" id="TSJ75320.1"/>
    </source>
</evidence>
<comment type="caution">
    <text evidence="1">The sequence shown here is derived from an EMBL/GenBank/DDBJ whole genome shotgun (WGS) entry which is preliminary data.</text>
</comment>
<dbReference type="RefSeq" id="WP_144116581.1">
    <property type="nucleotide sequence ID" value="NZ_JACHGE010000009.1"/>
</dbReference>
<dbReference type="AlphaFoldDB" id="A0A5M7B8H6"/>